<sequence>MIRVCSHGDDGRTSEEEDVTAAVREREEDHFEDRRNVTVFNPEKLQNRIVSFIYVKLLMWDHLYYCSLVFKKACGIFFFSISIFMFNFFYFYWSCCHCFCH</sequence>
<organism evidence="2 3">
    <name type="scientific">Vicia faba</name>
    <name type="common">Broad bean</name>
    <name type="synonym">Faba vulgaris</name>
    <dbReference type="NCBI Taxonomy" id="3906"/>
    <lineage>
        <taxon>Eukaryota</taxon>
        <taxon>Viridiplantae</taxon>
        <taxon>Streptophyta</taxon>
        <taxon>Embryophyta</taxon>
        <taxon>Tracheophyta</taxon>
        <taxon>Spermatophyta</taxon>
        <taxon>Magnoliopsida</taxon>
        <taxon>eudicotyledons</taxon>
        <taxon>Gunneridae</taxon>
        <taxon>Pentapetalae</taxon>
        <taxon>rosids</taxon>
        <taxon>fabids</taxon>
        <taxon>Fabales</taxon>
        <taxon>Fabaceae</taxon>
        <taxon>Papilionoideae</taxon>
        <taxon>50 kb inversion clade</taxon>
        <taxon>NPAAA clade</taxon>
        <taxon>Hologalegina</taxon>
        <taxon>IRL clade</taxon>
        <taxon>Fabeae</taxon>
        <taxon>Vicia</taxon>
    </lineage>
</organism>
<evidence type="ECO:0000313" key="2">
    <source>
        <dbReference type="EMBL" id="CAI8599715.1"/>
    </source>
</evidence>
<gene>
    <name evidence="2" type="ORF">VFH_II188280</name>
</gene>
<protein>
    <submittedName>
        <fullName evidence="2">Uncharacterized protein</fullName>
    </submittedName>
</protein>
<keyword evidence="1" id="KW-0472">Membrane</keyword>
<keyword evidence="3" id="KW-1185">Reference proteome</keyword>
<accession>A0AAV0ZTG8</accession>
<dbReference type="AlphaFoldDB" id="A0AAV0ZTG8"/>
<feature type="transmembrane region" description="Helical" evidence="1">
    <location>
        <begin position="73"/>
        <end position="93"/>
    </location>
</feature>
<name>A0AAV0ZTG8_VICFA</name>
<dbReference type="Proteomes" id="UP001157006">
    <property type="component" value="Chromosome 2"/>
</dbReference>
<dbReference type="EMBL" id="OX451737">
    <property type="protein sequence ID" value="CAI8599715.1"/>
    <property type="molecule type" value="Genomic_DNA"/>
</dbReference>
<keyword evidence="1" id="KW-0812">Transmembrane</keyword>
<keyword evidence="1" id="KW-1133">Transmembrane helix</keyword>
<proteinExistence type="predicted"/>
<evidence type="ECO:0000313" key="3">
    <source>
        <dbReference type="Proteomes" id="UP001157006"/>
    </source>
</evidence>
<reference evidence="2 3" key="1">
    <citation type="submission" date="2023-01" db="EMBL/GenBank/DDBJ databases">
        <authorList>
            <person name="Kreplak J."/>
        </authorList>
    </citation>
    <scope>NUCLEOTIDE SEQUENCE [LARGE SCALE GENOMIC DNA]</scope>
</reference>
<evidence type="ECO:0000256" key="1">
    <source>
        <dbReference type="SAM" id="Phobius"/>
    </source>
</evidence>